<dbReference type="RefSeq" id="WP_087281628.1">
    <property type="nucleotide sequence ID" value="NZ_CP021455.1"/>
</dbReference>
<accession>A0A1Y0EQC8</accession>
<keyword evidence="1" id="KW-0479">Metal-binding</keyword>
<dbReference type="GO" id="GO:0016829">
    <property type="term" value="F:lyase activity"/>
    <property type="evidence" value="ECO:0007669"/>
    <property type="project" value="UniProtKB-KW"/>
</dbReference>
<proteinExistence type="predicted"/>
<dbReference type="EMBL" id="CP021455">
    <property type="protein sequence ID" value="ARU05452.1"/>
    <property type="molecule type" value="Genomic_DNA"/>
</dbReference>
<keyword evidence="2" id="KW-0456">Lyase</keyword>
<dbReference type="KEGG" id="cser:CCO03_12815"/>
<name>A0A1Y0EQC8_9BURK</name>
<dbReference type="PANTHER" id="PTHR33542">
    <property type="entry name" value="SIROHYDROCHLORIN FERROCHELATASE, CHLOROPLASTIC"/>
    <property type="match status" value="1"/>
</dbReference>
<evidence type="ECO:0000256" key="1">
    <source>
        <dbReference type="ARBA" id="ARBA00022723"/>
    </source>
</evidence>
<dbReference type="Pfam" id="PF01903">
    <property type="entry name" value="CbiX"/>
    <property type="match status" value="1"/>
</dbReference>
<dbReference type="InterPro" id="IPR002762">
    <property type="entry name" value="CbiX-like"/>
</dbReference>
<dbReference type="Proteomes" id="UP000196138">
    <property type="component" value="Chromosome"/>
</dbReference>
<evidence type="ECO:0000256" key="2">
    <source>
        <dbReference type="ARBA" id="ARBA00023239"/>
    </source>
</evidence>
<dbReference type="Gene3D" id="3.40.50.1400">
    <property type="match status" value="1"/>
</dbReference>
<dbReference type="AlphaFoldDB" id="A0A1Y0EQC8"/>
<organism evidence="3 4">
    <name type="scientific">Comamonas serinivorans</name>
    <dbReference type="NCBI Taxonomy" id="1082851"/>
    <lineage>
        <taxon>Bacteria</taxon>
        <taxon>Pseudomonadati</taxon>
        <taxon>Pseudomonadota</taxon>
        <taxon>Betaproteobacteria</taxon>
        <taxon>Burkholderiales</taxon>
        <taxon>Comamonadaceae</taxon>
        <taxon>Comamonas</taxon>
    </lineage>
</organism>
<evidence type="ECO:0008006" key="5">
    <source>
        <dbReference type="Google" id="ProtNLM"/>
    </source>
</evidence>
<evidence type="ECO:0000313" key="3">
    <source>
        <dbReference type="EMBL" id="ARU05452.1"/>
    </source>
</evidence>
<dbReference type="GO" id="GO:0046872">
    <property type="term" value="F:metal ion binding"/>
    <property type="evidence" value="ECO:0007669"/>
    <property type="project" value="UniProtKB-KW"/>
</dbReference>
<keyword evidence="4" id="KW-1185">Reference proteome</keyword>
<dbReference type="InterPro" id="IPR050963">
    <property type="entry name" value="Sirohydro_Cobaltochel/CbiX"/>
</dbReference>
<reference evidence="3 4" key="1">
    <citation type="submission" date="2017-05" db="EMBL/GenBank/DDBJ databases">
        <authorList>
            <person name="Song R."/>
            <person name="Chenine A.L."/>
            <person name="Ruprecht R.M."/>
        </authorList>
    </citation>
    <scope>NUCLEOTIDE SEQUENCE [LARGE SCALE GENOMIC DNA]</scope>
    <source>
        <strain evidence="3 4">DSM 26136</strain>
    </source>
</reference>
<dbReference type="PANTHER" id="PTHR33542:SF3">
    <property type="entry name" value="SIROHYDROCHLORIN FERROCHELATASE, CHLOROPLASTIC"/>
    <property type="match status" value="1"/>
</dbReference>
<evidence type="ECO:0000313" key="4">
    <source>
        <dbReference type="Proteomes" id="UP000196138"/>
    </source>
</evidence>
<dbReference type="SUPFAM" id="SSF53800">
    <property type="entry name" value="Chelatase"/>
    <property type="match status" value="1"/>
</dbReference>
<sequence length="131" mass="14425">MTLSTALPRRGRILLGHGSRDPHWRAGLDAVAHTLRQADTPCCCAFIELCPPTLHEAADALLAQGCTELCITPMFLGLGRHARHDIPELVEQLHQHLRQRQIEVPIHLEAALCDRPDFAQAMAAFIQPKGG</sequence>
<gene>
    <name evidence="3" type="ORF">CCO03_12815</name>
</gene>
<protein>
    <recommendedName>
        <fullName evidence="5">Cobalamin biosynthesis protein CbiX</fullName>
    </recommendedName>
</protein>
<dbReference type="OrthoDB" id="9797895at2"/>
<dbReference type="CDD" id="cd03416">
    <property type="entry name" value="CbiX_SirB_N"/>
    <property type="match status" value="1"/>
</dbReference>